<feature type="domain" description="Prepilin type IV endopeptidase peptidase" evidence="3">
    <location>
        <begin position="7"/>
        <end position="109"/>
    </location>
</feature>
<feature type="transmembrane region" description="Helical" evidence="2">
    <location>
        <begin position="93"/>
        <end position="113"/>
    </location>
</feature>
<sequence>MKPTDVILLVTVIICLVTDLREQKIYNKVLLPALVLGLAANTLGQGFSGLTTSLLGFLAGMGLLLIPFMLGGIGAGDVKLLGVIGLLKGPAFVFQAFLMTALAGGVIALVLLARRKAMGETFRRLGTALTSLLLMIPRGAVLETLQHPRAIAFPYGIAISAGTFLAYFMG</sequence>
<proteinExistence type="inferred from homology"/>
<evidence type="ECO:0000313" key="5">
    <source>
        <dbReference type="Proteomes" id="UP001158066"/>
    </source>
</evidence>
<keyword evidence="2" id="KW-0812">Transmembrane</keyword>
<dbReference type="InterPro" id="IPR050882">
    <property type="entry name" value="Prepilin_peptidase/N-MTase"/>
</dbReference>
<dbReference type="Gene3D" id="1.20.120.1220">
    <property type="match status" value="1"/>
</dbReference>
<feature type="transmembrane region" description="Helical" evidence="2">
    <location>
        <begin position="54"/>
        <end position="73"/>
    </location>
</feature>
<dbReference type="GO" id="GO:0006465">
    <property type="term" value="P:signal peptide processing"/>
    <property type="evidence" value="ECO:0007669"/>
    <property type="project" value="TreeGrafter"/>
</dbReference>
<gene>
    <name evidence="4" type="ORF">SAMN06296020_11268</name>
</gene>
<dbReference type="PANTHER" id="PTHR30487:SF0">
    <property type="entry name" value="PREPILIN LEADER PEPTIDASE_N-METHYLTRANSFERASE-RELATED"/>
    <property type="match status" value="1"/>
</dbReference>
<dbReference type="InterPro" id="IPR000045">
    <property type="entry name" value="Prepilin_IV_endopep_pep"/>
</dbReference>
<keyword evidence="5" id="KW-1185">Reference proteome</keyword>
<dbReference type="Proteomes" id="UP001158066">
    <property type="component" value="Unassembled WGS sequence"/>
</dbReference>
<comment type="caution">
    <text evidence="4">The sequence shown here is derived from an EMBL/GenBank/DDBJ whole genome shotgun (WGS) entry which is preliminary data.</text>
</comment>
<dbReference type="AlphaFoldDB" id="A0AA45WXZ4"/>
<dbReference type="PANTHER" id="PTHR30487">
    <property type="entry name" value="TYPE 4 PREPILIN-LIKE PROTEINS LEADER PEPTIDE-PROCESSING ENZYME"/>
    <property type="match status" value="1"/>
</dbReference>
<dbReference type="Pfam" id="PF01478">
    <property type="entry name" value="Peptidase_A24"/>
    <property type="match status" value="1"/>
</dbReference>
<organism evidence="4 5">
    <name type="scientific">Anoxynatronum buryatiense</name>
    <dbReference type="NCBI Taxonomy" id="489973"/>
    <lineage>
        <taxon>Bacteria</taxon>
        <taxon>Bacillati</taxon>
        <taxon>Bacillota</taxon>
        <taxon>Clostridia</taxon>
        <taxon>Eubacteriales</taxon>
        <taxon>Clostridiaceae</taxon>
        <taxon>Anoxynatronum</taxon>
    </lineage>
</organism>
<comment type="similarity">
    <text evidence="1">Belongs to the peptidase A24 family.</text>
</comment>
<keyword evidence="2" id="KW-0472">Membrane</keyword>
<dbReference type="EMBL" id="FXUF01000012">
    <property type="protein sequence ID" value="SMP65143.1"/>
    <property type="molecule type" value="Genomic_DNA"/>
</dbReference>
<name>A0AA45WXZ4_9CLOT</name>
<dbReference type="RefSeq" id="WP_283410114.1">
    <property type="nucleotide sequence ID" value="NZ_FXUF01000012.1"/>
</dbReference>
<protein>
    <submittedName>
        <fullName evidence="4">Prepilin peptidase CpaA</fullName>
    </submittedName>
</protein>
<reference evidence="4" key="1">
    <citation type="submission" date="2017-05" db="EMBL/GenBank/DDBJ databases">
        <authorList>
            <person name="Varghese N."/>
            <person name="Submissions S."/>
        </authorList>
    </citation>
    <scope>NUCLEOTIDE SEQUENCE</scope>
    <source>
        <strain evidence="4">Su22</strain>
    </source>
</reference>
<dbReference type="GO" id="GO:0005886">
    <property type="term" value="C:plasma membrane"/>
    <property type="evidence" value="ECO:0007669"/>
    <property type="project" value="TreeGrafter"/>
</dbReference>
<feature type="transmembrane region" description="Helical" evidence="2">
    <location>
        <begin position="125"/>
        <end position="145"/>
    </location>
</feature>
<keyword evidence="2" id="KW-1133">Transmembrane helix</keyword>
<dbReference type="GO" id="GO:0004190">
    <property type="term" value="F:aspartic-type endopeptidase activity"/>
    <property type="evidence" value="ECO:0007669"/>
    <property type="project" value="InterPro"/>
</dbReference>
<accession>A0AA45WXZ4</accession>
<evidence type="ECO:0000256" key="2">
    <source>
        <dbReference type="SAM" id="Phobius"/>
    </source>
</evidence>
<evidence type="ECO:0000259" key="3">
    <source>
        <dbReference type="Pfam" id="PF01478"/>
    </source>
</evidence>
<evidence type="ECO:0000256" key="1">
    <source>
        <dbReference type="ARBA" id="ARBA00005801"/>
    </source>
</evidence>
<feature type="transmembrane region" description="Helical" evidence="2">
    <location>
        <begin position="151"/>
        <end position="169"/>
    </location>
</feature>
<evidence type="ECO:0000313" key="4">
    <source>
        <dbReference type="EMBL" id="SMP65143.1"/>
    </source>
</evidence>